<feature type="compositionally biased region" description="Low complexity" evidence="1">
    <location>
        <begin position="41"/>
        <end position="54"/>
    </location>
</feature>
<feature type="chain" id="PRO_5001645319" description="C2H2-type domain-containing protein" evidence="2">
    <location>
        <begin position="22"/>
        <end position="123"/>
    </location>
</feature>
<keyword evidence="4" id="KW-1185">Reference proteome</keyword>
<keyword evidence="2" id="KW-0732">Signal</keyword>
<gene>
    <name evidence="3" type="ORF">BOTBODRAFT_452910</name>
</gene>
<organism evidence="3 4">
    <name type="scientific">Botryobasidium botryosum (strain FD-172 SS1)</name>
    <dbReference type="NCBI Taxonomy" id="930990"/>
    <lineage>
        <taxon>Eukaryota</taxon>
        <taxon>Fungi</taxon>
        <taxon>Dikarya</taxon>
        <taxon>Basidiomycota</taxon>
        <taxon>Agaricomycotina</taxon>
        <taxon>Agaricomycetes</taxon>
        <taxon>Cantharellales</taxon>
        <taxon>Botryobasidiaceae</taxon>
        <taxon>Botryobasidium</taxon>
    </lineage>
</organism>
<sequence length="123" mass="13544">MTLRFSLLAFVALFALPTSVAIGPDTTTDITEPTNLAGPDTTTAIPSSTVTTPPRSCPPHYAQPLLPLAPVQSPPMYLPFTPPTCGTTAFRGRRTTRRHYAVHYDDTPLRQACDDLVRTYRWL</sequence>
<dbReference type="InParanoid" id="A0A067M704"/>
<feature type="compositionally biased region" description="Polar residues" evidence="1">
    <location>
        <begin position="25"/>
        <end position="34"/>
    </location>
</feature>
<feature type="signal peptide" evidence="2">
    <location>
        <begin position="1"/>
        <end position="21"/>
    </location>
</feature>
<evidence type="ECO:0008006" key="5">
    <source>
        <dbReference type="Google" id="ProtNLM"/>
    </source>
</evidence>
<protein>
    <recommendedName>
        <fullName evidence="5">C2H2-type domain-containing protein</fullName>
    </recommendedName>
</protein>
<accession>A0A067M704</accession>
<dbReference type="HOGENOM" id="CLU_2014891_0_0_1"/>
<name>A0A067M704_BOTB1</name>
<evidence type="ECO:0000256" key="1">
    <source>
        <dbReference type="SAM" id="MobiDB-lite"/>
    </source>
</evidence>
<proteinExistence type="predicted"/>
<dbReference type="Proteomes" id="UP000027195">
    <property type="component" value="Unassembled WGS sequence"/>
</dbReference>
<reference evidence="4" key="1">
    <citation type="journal article" date="2014" name="Proc. Natl. Acad. Sci. U.S.A.">
        <title>Extensive sampling of basidiomycete genomes demonstrates inadequacy of the white-rot/brown-rot paradigm for wood decay fungi.</title>
        <authorList>
            <person name="Riley R."/>
            <person name="Salamov A.A."/>
            <person name="Brown D.W."/>
            <person name="Nagy L.G."/>
            <person name="Floudas D."/>
            <person name="Held B.W."/>
            <person name="Levasseur A."/>
            <person name="Lombard V."/>
            <person name="Morin E."/>
            <person name="Otillar R."/>
            <person name="Lindquist E.A."/>
            <person name="Sun H."/>
            <person name="LaButti K.M."/>
            <person name="Schmutz J."/>
            <person name="Jabbour D."/>
            <person name="Luo H."/>
            <person name="Baker S.E."/>
            <person name="Pisabarro A.G."/>
            <person name="Walton J.D."/>
            <person name="Blanchette R.A."/>
            <person name="Henrissat B."/>
            <person name="Martin F."/>
            <person name="Cullen D."/>
            <person name="Hibbett D.S."/>
            <person name="Grigoriev I.V."/>
        </authorList>
    </citation>
    <scope>NUCLEOTIDE SEQUENCE [LARGE SCALE GENOMIC DNA]</scope>
    <source>
        <strain evidence="4">FD-172 SS1</strain>
    </source>
</reference>
<evidence type="ECO:0000313" key="4">
    <source>
        <dbReference type="Proteomes" id="UP000027195"/>
    </source>
</evidence>
<dbReference type="EMBL" id="KL198057">
    <property type="protein sequence ID" value="KDQ11573.1"/>
    <property type="molecule type" value="Genomic_DNA"/>
</dbReference>
<evidence type="ECO:0000256" key="2">
    <source>
        <dbReference type="SAM" id="SignalP"/>
    </source>
</evidence>
<evidence type="ECO:0000313" key="3">
    <source>
        <dbReference type="EMBL" id="KDQ11573.1"/>
    </source>
</evidence>
<dbReference type="AlphaFoldDB" id="A0A067M704"/>
<feature type="region of interest" description="Disordered" evidence="1">
    <location>
        <begin position="24"/>
        <end position="59"/>
    </location>
</feature>